<protein>
    <submittedName>
        <fullName evidence="2">DUF805 domain-containing protein</fullName>
    </submittedName>
</protein>
<dbReference type="AlphaFoldDB" id="A0A850DTS7"/>
<comment type="caution">
    <text evidence="2">The sequence shown here is derived from an EMBL/GenBank/DDBJ whole genome shotgun (WGS) entry which is preliminary data.</text>
</comment>
<dbReference type="GO" id="GO:0005886">
    <property type="term" value="C:plasma membrane"/>
    <property type="evidence" value="ECO:0007669"/>
    <property type="project" value="TreeGrafter"/>
</dbReference>
<gene>
    <name evidence="2" type="ORF">HP467_08175</name>
</gene>
<dbReference type="InterPro" id="IPR008523">
    <property type="entry name" value="DUF805"/>
</dbReference>
<keyword evidence="1" id="KW-1133">Transmembrane helix</keyword>
<evidence type="ECO:0000256" key="1">
    <source>
        <dbReference type="SAM" id="Phobius"/>
    </source>
</evidence>
<evidence type="ECO:0000313" key="2">
    <source>
        <dbReference type="EMBL" id="NUU28089.1"/>
    </source>
</evidence>
<dbReference type="PANTHER" id="PTHR34980:SF2">
    <property type="entry name" value="INNER MEMBRANE PROTEIN YHAH-RELATED"/>
    <property type="match status" value="1"/>
</dbReference>
<organism evidence="2 3">
    <name type="scientific">Curtobacterium citreum</name>
    <dbReference type="NCBI Taxonomy" id="2036"/>
    <lineage>
        <taxon>Bacteria</taxon>
        <taxon>Bacillati</taxon>
        <taxon>Actinomycetota</taxon>
        <taxon>Actinomycetes</taxon>
        <taxon>Micrococcales</taxon>
        <taxon>Microbacteriaceae</taxon>
        <taxon>Curtobacterium</taxon>
    </lineage>
</organism>
<proteinExistence type="predicted"/>
<feature type="transmembrane region" description="Helical" evidence="1">
    <location>
        <begin position="126"/>
        <end position="143"/>
    </location>
</feature>
<feature type="transmembrane region" description="Helical" evidence="1">
    <location>
        <begin position="12"/>
        <end position="31"/>
    </location>
</feature>
<feature type="transmembrane region" description="Helical" evidence="1">
    <location>
        <begin position="89"/>
        <end position="114"/>
    </location>
</feature>
<keyword evidence="1" id="KW-0812">Transmembrane</keyword>
<evidence type="ECO:0000313" key="3">
    <source>
        <dbReference type="Proteomes" id="UP000539146"/>
    </source>
</evidence>
<feature type="transmembrane region" description="Helical" evidence="1">
    <location>
        <begin position="43"/>
        <end position="69"/>
    </location>
</feature>
<accession>A0A850DTS7</accession>
<dbReference type="Proteomes" id="UP000539146">
    <property type="component" value="Unassembled WGS sequence"/>
</dbReference>
<name>A0A850DTS7_9MICO</name>
<sequence>MPRDASGAPPLWAPWYGIGFLDAFTRFWKKYARFDGRASRSEFWYWFLANAIISTILFGGYIAGMIAWAASSTTVDEYGQSSSNGSIPVVGILFLVLYFVWWAATIVPTFALGWRRVHDANLAGPFWLISLVTGIAAIVFGALESNPAGAQYDRPDGQPTA</sequence>
<dbReference type="EMBL" id="JABMCG010000097">
    <property type="protein sequence ID" value="NUU28089.1"/>
    <property type="molecule type" value="Genomic_DNA"/>
</dbReference>
<dbReference type="Pfam" id="PF05656">
    <property type="entry name" value="DUF805"/>
    <property type="match status" value="1"/>
</dbReference>
<reference evidence="2 3" key="1">
    <citation type="submission" date="2020-05" db="EMBL/GenBank/DDBJ databases">
        <title>Genome Sequencing of Type Strains.</title>
        <authorList>
            <person name="Lemaire J.F."/>
            <person name="Inderbitzin P."/>
            <person name="Gregorio O.A."/>
            <person name="Collins S.B."/>
            <person name="Wespe N."/>
            <person name="Knight-Connoni V."/>
        </authorList>
    </citation>
    <scope>NUCLEOTIDE SEQUENCE [LARGE SCALE GENOMIC DNA]</scope>
    <source>
        <strain evidence="2 3">DSM 20512</strain>
    </source>
</reference>
<keyword evidence="1" id="KW-0472">Membrane</keyword>
<dbReference type="PANTHER" id="PTHR34980">
    <property type="entry name" value="INNER MEMBRANE PROTEIN-RELATED-RELATED"/>
    <property type="match status" value="1"/>
</dbReference>